<dbReference type="Proteomes" id="UP000011623">
    <property type="component" value="Unassembled WGS sequence"/>
</dbReference>
<organism evidence="1 2">
    <name type="scientific">Haloarcula amylolytica JCM 13557</name>
    <dbReference type="NCBI Taxonomy" id="1227452"/>
    <lineage>
        <taxon>Archaea</taxon>
        <taxon>Methanobacteriati</taxon>
        <taxon>Methanobacteriota</taxon>
        <taxon>Stenosarchaea group</taxon>
        <taxon>Halobacteria</taxon>
        <taxon>Halobacteriales</taxon>
        <taxon>Haloarculaceae</taxon>
        <taxon>Haloarcula</taxon>
    </lineage>
</organism>
<dbReference type="InterPro" id="IPR036390">
    <property type="entry name" value="WH_DNA-bd_sf"/>
</dbReference>
<dbReference type="EMBL" id="AOLW01000047">
    <property type="protein sequence ID" value="EMA17156.1"/>
    <property type="molecule type" value="Genomic_DNA"/>
</dbReference>
<evidence type="ECO:0000313" key="2">
    <source>
        <dbReference type="Proteomes" id="UP000011623"/>
    </source>
</evidence>
<dbReference type="InterPro" id="IPR036388">
    <property type="entry name" value="WH-like_DNA-bd_sf"/>
</dbReference>
<keyword evidence="2" id="KW-1185">Reference proteome</keyword>
<dbReference type="Gene3D" id="1.10.10.10">
    <property type="entry name" value="Winged helix-like DNA-binding domain superfamily/Winged helix DNA-binding domain"/>
    <property type="match status" value="1"/>
</dbReference>
<sequence>MRPVDEHILETMRDEGNMTPDALENTFDVTVANYASNRLSELAKYGLVERLGTGLYRLTDDGRAFLDEELDASTLDPVDES</sequence>
<accession>M0K7H7</accession>
<protein>
    <submittedName>
        <fullName evidence="1">PhiH1 repressor-like protein</fullName>
    </submittedName>
</protein>
<dbReference type="AlphaFoldDB" id="M0K7H7"/>
<comment type="caution">
    <text evidence="1">The sequence shown here is derived from an EMBL/GenBank/DDBJ whole genome shotgun (WGS) entry which is preliminary data.</text>
</comment>
<gene>
    <name evidence="1" type="ORF">C442_17840</name>
</gene>
<proteinExistence type="predicted"/>
<dbReference type="SUPFAM" id="SSF46785">
    <property type="entry name" value="Winged helix' DNA-binding domain"/>
    <property type="match status" value="1"/>
</dbReference>
<name>M0K7H7_9EURY</name>
<evidence type="ECO:0000313" key="1">
    <source>
        <dbReference type="EMBL" id="EMA17156.1"/>
    </source>
</evidence>
<dbReference type="PATRIC" id="fig|1227452.3.peg.3550"/>
<reference evidence="1 2" key="1">
    <citation type="journal article" date="2014" name="PLoS Genet.">
        <title>Phylogenetically driven sequencing of extremely halophilic archaea reveals strategies for static and dynamic osmo-response.</title>
        <authorList>
            <person name="Becker E.A."/>
            <person name="Seitzer P.M."/>
            <person name="Tritt A."/>
            <person name="Larsen D."/>
            <person name="Krusor M."/>
            <person name="Yao A.I."/>
            <person name="Wu D."/>
            <person name="Madern D."/>
            <person name="Eisen J.A."/>
            <person name="Darling A.E."/>
            <person name="Facciotti M.T."/>
        </authorList>
    </citation>
    <scope>NUCLEOTIDE SEQUENCE [LARGE SCALE GENOMIC DNA]</scope>
    <source>
        <strain evidence="1 2">JCM 13557</strain>
    </source>
</reference>
<dbReference type="RefSeq" id="WP_008312784.1">
    <property type="nucleotide sequence ID" value="NZ_AOLW01000047.1"/>
</dbReference>